<evidence type="ECO:0000256" key="1">
    <source>
        <dbReference type="ARBA" id="ARBA00022801"/>
    </source>
</evidence>
<dbReference type="GO" id="GO:0047980">
    <property type="term" value="F:hippurate hydrolase activity"/>
    <property type="evidence" value="ECO:0007669"/>
    <property type="project" value="UniProtKB-EC"/>
</dbReference>
<dbReference type="InterPro" id="IPR011650">
    <property type="entry name" value="Peptidase_M20_dimer"/>
</dbReference>
<dbReference type="STRING" id="1666912.Ga0058931_0837"/>
<gene>
    <name evidence="4" type="primary">hipO-2</name>
    <name evidence="4" type="ORF">HLUCCA05_10405</name>
</gene>
<dbReference type="PIRSF" id="PIRSF005962">
    <property type="entry name" value="Pept_M20D_amidohydro"/>
    <property type="match status" value="1"/>
</dbReference>
<feature type="binding site" evidence="2">
    <location>
        <position position="166"/>
    </location>
    <ligand>
        <name>Mn(2+)</name>
        <dbReference type="ChEBI" id="CHEBI:29035"/>
        <label>2</label>
    </ligand>
</feature>
<accession>A0A0P7VZ40</accession>
<dbReference type="PANTHER" id="PTHR11014">
    <property type="entry name" value="PEPTIDASE M20 FAMILY MEMBER"/>
    <property type="match status" value="1"/>
</dbReference>
<evidence type="ECO:0000256" key="2">
    <source>
        <dbReference type="PIRSR" id="PIRSR005962-1"/>
    </source>
</evidence>
<dbReference type="EMBL" id="LJSG01000011">
    <property type="protein sequence ID" value="KPP92797.1"/>
    <property type="molecule type" value="Genomic_DNA"/>
</dbReference>
<dbReference type="Gene3D" id="3.30.70.360">
    <property type="match status" value="1"/>
</dbReference>
<protein>
    <submittedName>
        <fullName evidence="4">Hippurate hydrolase</fullName>
        <ecNumber evidence="4">3.5.1.32</ecNumber>
    </submittedName>
</protein>
<evidence type="ECO:0000313" key="5">
    <source>
        <dbReference type="Proteomes" id="UP000050413"/>
    </source>
</evidence>
<dbReference type="Proteomes" id="UP000050413">
    <property type="component" value="Unassembled WGS sequence"/>
</dbReference>
<dbReference type="AlphaFoldDB" id="A0A0P7VZ40"/>
<evidence type="ECO:0000259" key="3">
    <source>
        <dbReference type="Pfam" id="PF07687"/>
    </source>
</evidence>
<dbReference type="SUPFAM" id="SSF55031">
    <property type="entry name" value="Bacterial exopeptidase dimerisation domain"/>
    <property type="match status" value="1"/>
</dbReference>
<dbReference type="EC" id="3.5.1.32" evidence="4"/>
<organism evidence="4 5">
    <name type="scientific">Roseibaca calidilacus</name>
    <dbReference type="NCBI Taxonomy" id="1666912"/>
    <lineage>
        <taxon>Bacteria</taxon>
        <taxon>Pseudomonadati</taxon>
        <taxon>Pseudomonadota</taxon>
        <taxon>Alphaproteobacteria</taxon>
        <taxon>Rhodobacterales</taxon>
        <taxon>Paracoccaceae</taxon>
        <taxon>Roseinatronobacter</taxon>
    </lineage>
</organism>
<keyword evidence="2" id="KW-0479">Metal-binding</keyword>
<proteinExistence type="predicted"/>
<feature type="binding site" evidence="2">
    <location>
        <position position="385"/>
    </location>
    <ligand>
        <name>Mn(2+)</name>
        <dbReference type="ChEBI" id="CHEBI:29035"/>
        <label>2</label>
    </ligand>
</feature>
<reference evidence="4 5" key="1">
    <citation type="submission" date="2015-09" db="EMBL/GenBank/DDBJ databases">
        <title>Identification and resolution of microdiversity through metagenomic sequencing of parallel consortia.</title>
        <authorList>
            <person name="Nelson W.C."/>
            <person name="Romine M.F."/>
            <person name="Lindemann S.R."/>
        </authorList>
    </citation>
    <scope>NUCLEOTIDE SEQUENCE [LARGE SCALE GENOMIC DNA]</scope>
    <source>
        <strain evidence="4">HL-91</strain>
    </source>
</reference>
<dbReference type="Pfam" id="PF07687">
    <property type="entry name" value="M20_dimer"/>
    <property type="match status" value="1"/>
</dbReference>
<comment type="cofactor">
    <cofactor evidence="2">
        <name>Mn(2+)</name>
        <dbReference type="ChEBI" id="CHEBI:29035"/>
    </cofactor>
    <text evidence="2">The Mn(2+) ion enhances activity.</text>
</comment>
<dbReference type="GO" id="GO:0046872">
    <property type="term" value="F:metal ion binding"/>
    <property type="evidence" value="ECO:0007669"/>
    <property type="project" value="UniProtKB-KW"/>
</dbReference>
<feature type="binding site" evidence="2">
    <location>
        <position position="133"/>
    </location>
    <ligand>
        <name>Mn(2+)</name>
        <dbReference type="ChEBI" id="CHEBI:29035"/>
        <label>2</label>
    </ligand>
</feature>
<dbReference type="CDD" id="cd05666">
    <property type="entry name" value="M20_Acy1-like"/>
    <property type="match status" value="1"/>
</dbReference>
<feature type="binding site" evidence="2">
    <location>
        <position position="192"/>
    </location>
    <ligand>
        <name>Mn(2+)</name>
        <dbReference type="ChEBI" id="CHEBI:29035"/>
        <label>2</label>
    </ligand>
</feature>
<dbReference type="SUPFAM" id="SSF53187">
    <property type="entry name" value="Zn-dependent exopeptidases"/>
    <property type="match status" value="1"/>
</dbReference>
<evidence type="ECO:0000313" key="4">
    <source>
        <dbReference type="EMBL" id="KPP92797.1"/>
    </source>
</evidence>
<feature type="domain" description="Peptidase M20 dimerisation" evidence="3">
    <location>
        <begin position="216"/>
        <end position="296"/>
    </location>
</feature>
<dbReference type="InterPro" id="IPR017439">
    <property type="entry name" value="Amidohydrolase"/>
</dbReference>
<sequence>MWGAGQLQLDNHTFAFILLRGPDTDRKTMQIPDRIEALLPQITALRQDLHAHPEILFDCHRTSATVADFLRKIGCDAVETGIGRTGVVGLIHGRNGPGRCIGLRADMDALPIHEATGLPYASREPGKMHACGHDGHTAMLLGAAQYLAETRAFDGTVAVIFQPAEEGGGGGREMCEDGLMDRFAITEVYGMHNWPGVPTGTFAIRPGAFFAATDQFEIAVEGRGGHAAKPHHCVDTTVVAAHIVLALQSIVSRNADPTQEMVVSVTSFATESQAFNVIPQHVILRGTVRTLSKDMRALAEDRLPKLAEMTAQAYGATARVTYMRGYPVMVNTDAETEYAMDAARAVAGDCATAPLVMGGEDFAYMLEERPGAYILVGNGDSADVHHPEYNFNDSAIPAGCAYWAELVARRLPLRTAA</sequence>
<dbReference type="InterPro" id="IPR002933">
    <property type="entry name" value="Peptidase_M20"/>
</dbReference>
<dbReference type="PATRIC" id="fig|1666912.4.peg.2262"/>
<dbReference type="NCBIfam" id="TIGR01891">
    <property type="entry name" value="amidohydrolases"/>
    <property type="match status" value="1"/>
</dbReference>
<dbReference type="Gene3D" id="3.40.630.10">
    <property type="entry name" value="Zn peptidases"/>
    <property type="match status" value="1"/>
</dbReference>
<dbReference type="FunFam" id="3.30.70.360:FF:000001">
    <property type="entry name" value="N-acetyldiaminopimelate deacetylase"/>
    <property type="match status" value="1"/>
</dbReference>
<dbReference type="Pfam" id="PF01546">
    <property type="entry name" value="Peptidase_M20"/>
    <property type="match status" value="1"/>
</dbReference>
<keyword evidence="1 4" id="KW-0378">Hydrolase</keyword>
<keyword evidence="2" id="KW-0464">Manganese</keyword>
<dbReference type="GO" id="GO:0050118">
    <property type="term" value="F:N-acetyldiaminopimelate deacetylase activity"/>
    <property type="evidence" value="ECO:0007669"/>
    <property type="project" value="UniProtKB-ARBA"/>
</dbReference>
<feature type="binding site" evidence="2">
    <location>
        <position position="131"/>
    </location>
    <ligand>
        <name>Mn(2+)</name>
        <dbReference type="ChEBI" id="CHEBI:29035"/>
        <label>2</label>
    </ligand>
</feature>
<name>A0A0P7VZ40_9RHOB</name>
<dbReference type="PANTHER" id="PTHR11014:SF63">
    <property type="entry name" value="METALLOPEPTIDASE, PUTATIVE (AFU_ORTHOLOGUE AFUA_6G09600)-RELATED"/>
    <property type="match status" value="1"/>
</dbReference>
<dbReference type="InterPro" id="IPR036264">
    <property type="entry name" value="Bact_exopeptidase_dim_dom"/>
</dbReference>
<comment type="caution">
    <text evidence="4">The sequence shown here is derived from an EMBL/GenBank/DDBJ whole genome shotgun (WGS) entry which is preliminary data.</text>
</comment>
<dbReference type="GO" id="GO:0019877">
    <property type="term" value="P:diaminopimelate biosynthetic process"/>
    <property type="evidence" value="ECO:0007669"/>
    <property type="project" value="UniProtKB-ARBA"/>
</dbReference>